<evidence type="ECO:0000259" key="1">
    <source>
        <dbReference type="PROSITE" id="PS50822"/>
    </source>
</evidence>
<dbReference type="PROSITE" id="PS50822">
    <property type="entry name" value="PIWI"/>
    <property type="match status" value="1"/>
</dbReference>
<dbReference type="PANTHER" id="PTHR22891">
    <property type="entry name" value="EUKARYOTIC TRANSLATION INITIATION FACTOR 2C"/>
    <property type="match status" value="1"/>
</dbReference>
<evidence type="ECO:0000313" key="2">
    <source>
        <dbReference type="EMBL" id="KAG0145761.1"/>
    </source>
</evidence>
<dbReference type="SUPFAM" id="SSF53098">
    <property type="entry name" value="Ribonuclease H-like"/>
    <property type="match status" value="1"/>
</dbReference>
<dbReference type="Gene3D" id="3.40.50.2300">
    <property type="match status" value="1"/>
</dbReference>
<dbReference type="SUPFAM" id="SSF101690">
    <property type="entry name" value="PAZ domain"/>
    <property type="match status" value="1"/>
</dbReference>
<name>A0A9P6TB09_9BASI</name>
<accession>A0A9P6TB09</accession>
<protein>
    <recommendedName>
        <fullName evidence="1">Piwi domain-containing protein</fullName>
    </recommendedName>
</protein>
<sequence length="682" mass="76019">MSHSIELPITRPGFGTKAHHIQNTTEVHLTDNQTRSPPVFIKQRIFKKLFDQISSQNVFPVFDGDKLCFSHTELPTSVMSGELTLVDEQLKMRDMSALLLGGQNSHFKNLNLAQKHAALNSARGILQALNVAVKYLMSAEQVSGMSTKRAFFPHQAPGKDVSRGVILRRGFLGHLRVGTNSANGPPNNLLYAVDATCGAFIKTGNLVDICREITGRKDLSGLTKPDIDTLHRVLRRVRIEIMRGQNDGIVRSIHKFGTSSAQEMFETEEGKISVENQQYSLKLAPDQQAAALIFQTSRPEGRFHDITQGHGTMQSPQQTNLMKYYGLELAQNFMIVPCRIFHPPTLRYSSGNTSARNGQWNIARPPQRLLLPVELKSWAVMICTQNLHENAVNGFCRGLAEKMNKLGLGCPMNAPPPILKLSGPSGSEIRSTFGLAIKNAYNVFGQIPQIIICITEDKSPIYSLVKHEGDVNSGIKRHQLNDQYITNLALKVNIKIGGINHSVPHLGDLCTEPTMFVGADLSHQNFGPVLKPSIAALVGSMDVHLCKYSGVVAVQPLLEPANEESRPRSQEPIQNFGKHLKILLEQWKRKFPKCIFPRKLIIFRDGVSEGEFSQVLVEVADRGRLWVNIDEDNNSSSSTMISSSHKTLQTSQERALDLESYQNRIDEMMNNLNAVNHTMWWT</sequence>
<gene>
    <name evidence="2" type="ORF">CROQUDRAFT_133553</name>
</gene>
<keyword evidence="3" id="KW-1185">Reference proteome</keyword>
<evidence type="ECO:0000313" key="3">
    <source>
        <dbReference type="Proteomes" id="UP000886653"/>
    </source>
</evidence>
<dbReference type="Proteomes" id="UP000886653">
    <property type="component" value="Unassembled WGS sequence"/>
</dbReference>
<dbReference type="EMBL" id="MU167271">
    <property type="protein sequence ID" value="KAG0145761.1"/>
    <property type="molecule type" value="Genomic_DNA"/>
</dbReference>
<dbReference type="InterPro" id="IPR003165">
    <property type="entry name" value="Piwi"/>
</dbReference>
<proteinExistence type="predicted"/>
<dbReference type="AlphaFoldDB" id="A0A9P6TB09"/>
<dbReference type="InterPro" id="IPR012337">
    <property type="entry name" value="RNaseH-like_sf"/>
</dbReference>
<dbReference type="Pfam" id="PF16487">
    <property type="entry name" value="ArgoMid"/>
    <property type="match status" value="1"/>
</dbReference>
<feature type="domain" description="Piwi" evidence="1">
    <location>
        <begin position="475"/>
        <end position="616"/>
    </location>
</feature>
<reference evidence="2" key="1">
    <citation type="submission" date="2013-11" db="EMBL/GenBank/DDBJ databases">
        <title>Genome sequence of the fusiform rust pathogen reveals effectors for host alternation and coevolution with pine.</title>
        <authorList>
            <consortium name="DOE Joint Genome Institute"/>
            <person name="Smith K."/>
            <person name="Pendleton A."/>
            <person name="Kubisiak T."/>
            <person name="Anderson C."/>
            <person name="Salamov A."/>
            <person name="Aerts A."/>
            <person name="Riley R."/>
            <person name="Clum A."/>
            <person name="Lindquist E."/>
            <person name="Ence D."/>
            <person name="Campbell M."/>
            <person name="Kronenberg Z."/>
            <person name="Feau N."/>
            <person name="Dhillon B."/>
            <person name="Hamelin R."/>
            <person name="Burleigh J."/>
            <person name="Smith J."/>
            <person name="Yandell M."/>
            <person name="Nelson C."/>
            <person name="Grigoriev I."/>
            <person name="Davis J."/>
        </authorList>
    </citation>
    <scope>NUCLEOTIDE SEQUENCE</scope>
    <source>
        <strain evidence="2">G11</strain>
    </source>
</reference>
<dbReference type="Gene3D" id="3.30.420.10">
    <property type="entry name" value="Ribonuclease H-like superfamily/Ribonuclease H"/>
    <property type="match status" value="1"/>
</dbReference>
<dbReference type="InterPro" id="IPR032473">
    <property type="entry name" value="Argonaute_Mid_dom"/>
</dbReference>
<comment type="caution">
    <text evidence="2">The sequence shown here is derived from an EMBL/GenBank/DDBJ whole genome shotgun (WGS) entry which is preliminary data.</text>
</comment>
<dbReference type="OrthoDB" id="10252740at2759"/>
<dbReference type="GO" id="GO:0003676">
    <property type="term" value="F:nucleic acid binding"/>
    <property type="evidence" value="ECO:0007669"/>
    <property type="project" value="InterPro"/>
</dbReference>
<dbReference type="InterPro" id="IPR036397">
    <property type="entry name" value="RNaseH_sf"/>
</dbReference>
<dbReference type="Pfam" id="PF02171">
    <property type="entry name" value="Piwi"/>
    <property type="match status" value="1"/>
</dbReference>
<organism evidence="2 3">
    <name type="scientific">Cronartium quercuum f. sp. fusiforme G11</name>
    <dbReference type="NCBI Taxonomy" id="708437"/>
    <lineage>
        <taxon>Eukaryota</taxon>
        <taxon>Fungi</taxon>
        <taxon>Dikarya</taxon>
        <taxon>Basidiomycota</taxon>
        <taxon>Pucciniomycotina</taxon>
        <taxon>Pucciniomycetes</taxon>
        <taxon>Pucciniales</taxon>
        <taxon>Coleosporiaceae</taxon>
        <taxon>Cronartium</taxon>
    </lineage>
</organism>
<dbReference type="Gene3D" id="2.170.260.10">
    <property type="entry name" value="paz domain"/>
    <property type="match status" value="1"/>
</dbReference>
<dbReference type="SMART" id="SM00950">
    <property type="entry name" value="Piwi"/>
    <property type="match status" value="1"/>
</dbReference>
<dbReference type="InterPro" id="IPR036085">
    <property type="entry name" value="PAZ_dom_sf"/>
</dbReference>